<reference evidence="4" key="1">
    <citation type="submission" date="2025-08" db="UniProtKB">
        <authorList>
            <consortium name="RefSeq"/>
        </authorList>
    </citation>
    <scope>IDENTIFICATION</scope>
</reference>
<feature type="region of interest" description="Disordered" evidence="1">
    <location>
        <begin position="1010"/>
        <end position="1074"/>
    </location>
</feature>
<feature type="compositionally biased region" description="Acidic residues" evidence="1">
    <location>
        <begin position="1049"/>
        <end position="1070"/>
    </location>
</feature>
<dbReference type="RefSeq" id="XP_026192868.1">
    <property type="nucleotide sequence ID" value="XM_026337083.1"/>
</dbReference>
<dbReference type="Proteomes" id="UP000515125">
    <property type="component" value="Unplaced"/>
</dbReference>
<sequence>MSEAAVLAKLLDAAARGAQAGIRGGDSPQTAIRELLAWLDPLLPALCHPVAPLVSQTRLGKKAALLREQRQRQLLLQEQQDLPKLRQQLWQLLQAYASASPGCIELLQLVDASTAALLRLLEEGTKVAQRGLPEGASPAAAARKKLQQQQHMQRDAETAAAEALAQAAQAAALLACAVVKEERLDAVPCAAATRHGLAAALTTPTRLLSLGMLMRSPPPASAPPTAQQQHAVLQLCLCRLVSSAAACTPAAAWRVACAVQGTGTAAAAASCQGTSGGGGGEREPAQHHPLNTAMHALCEGPSRHLLARRRRRNNSQRAEGTPDSDQRPPPPPAQGCLCSCTTCVKETAAQPVQAGVASAGETQAADERVAQTYRKTSWNRAWGSFSVRCCCLACREEMDPLGVSARIGAQREARRGARDGDSAKITRPLLAEAAAAAAAATAHVRLAVSTLRARAAREVIGGCGLVPIRYALRQEALRLLLLLLLHSDLIVSETLLQPRRHLQQLQSHAAARGSHRDSANSSSRLGDDVTLLRSAVRGLPLDRELDALCFLAGLSEAFLAARAAGRFRLSESTARHLCFTNGPGGFALPGLLHAFTAREDLNHLLQPLLWRRPPEGSEAAAAVYAGESHQQEVPSSREAGGSQSGERFAFFSSSWVAQRFLAFLLLLAAARSLLRKGLSAEDRGAITESVAPRKDGMEHERPLLSLALAIRPLQLPPQQDLLLQLFKSQPALLPPFLASATGLLLSPRQSSTFALSCLFLCRVLEAPWVLPVQQQQQILEARRQRLHHERQPQLQPLATADVLPEPSRLYSAAGRGLLGLALCEHDLKFSTSEAPRAEFQVVCSQEAEQIPYFEDLEARRLQHAQMQHKRQDVELSRRRIIAVAGAYVASPALLLRQHLSQCLLQPDVRTAFCGVALLRACCKALRCMHGALSAHPDLQRLLLAEVGPRLPDAKTLVNSLLRLLQQEKHAGTQQLSGSKKGGHAQATPPAAAHQEELWLSDEALSRAAAASAAAAAKEKQKQEVERARRGSGEADDSENDELEIHVDGIEEATADAECEDSCSEEEDSPEADSTTLCAASRGVVAEHLMQLFAQLTSLRTSAGAPHADAGGHSSVAAKDGVSSTFFLLLLGWMEVAEAYQELMTPSFPLDWGKLLCTWKPVDSEDQRSTLCCRSRNIAKSIIRLGVQARGGVGAWGREIAAGGAVSKQQQLVLLHLLLQWHRDAQGSRQCLLSPCQKNGSPDNDTSAAVISDEPLQNLLGFMHTSGLFSLDPAGAFGVDEAAVWLTALEESSCFRCSALYFVGVLRLASERRLALLPYVVAPYTREGGDETAAQEEAAWLLSPFSAALLAHLSVTPRCNNGRALFIDLPSFGVSAPAESCWGCAFKHSAELCAEAVVQWAVSGLMKCCILRPAMRHPLLTWLQQEGSWRVIGCALNMPREQNAEGGTQADSAAFVEAARAAAAQHPQSKAVNRLRKRLLRFLAVRRAECSVDTNKVAAHSAPQTTLEEQLEHLAGLHQLATNSAPLLAPLHEVAPETLLWGCAARLPGAASPARDHVALAERTNLLGLLGAFTRNLEELQELGGLKDSQLPHGNLQGTDALTSGRLPAVLRQVEAVSWQLRNKALRERRCVSDAGLGADNPCAAVIASAGRPLGRLLRQATTALQRLALTASLPQCADHAEPPASHSTRETAFRKTAADDEALLHWGEIGATLCCHIASLCETFSAGGIPDCSVPSKLRLLRRIVMFFVALAGVQDAVERKGRPSVSFAGCMQRLRLCPVFADTRSQALPQVSELQLEREFCEMDPVQELLRCLLKRVAVATKQLVDEKERPLLLLACESVLGGKDSPCLSTVGSPLGGASDQVHLRWLLPLLEFWALAGVSDQSVGLEDAIQGFTRAEGECAISLLVGACGESPERNNGSISTATLVQRLEALHPPDAALRLYDSLSVLSEQLLADQKGARVKETQHSIDASPSVLLPSTSALLRAATHVMLCLALQCSPAANLRSGGEDDTNSEGQGILLVFRPSLINAFRASWERNRSLRSACMRMLASEDVKGDHATSVSLHPAVRLALLLQWREPLQNLPSAFYPSLVSELQQFQEEGPQKPTISAAPKRRKRAASEHRTEIIPASRTWAAEVLEALKLSAYARDSRGAAGKRIRTRALQWQIAAAFLVAGWGNEEPNALTEDAPGRWAEGVQRFLAGLCMQQPSGSDCGMRLGMQLARTLEELAGSLEEPFMITDGWPVDGWARYHAAAIALHAAQRAGADSCIYTHSLAAGRTGIGGVLKDLKTELMELQEALQGIGSLHDAGYGGGEEESAVAAAADLAYCLGVMNRAAQLGRVVVAAIQMGVASEAGLTKDQRQCFKALRPKAQAVMCGFLDALGQSPPTAAVHTGAEALGKFPRSERTDDSSPASLNVDILIVQSSVDLFLPAVQLAMAAAALDPSPTQAKSSGKRIARQALLSTALAEVGQAANLAIRRALSTPTGDGSSATASITASMMPLLEYLGACLLPAANAQLAQAEDQHAADAQQAEEEPYCLLSDACPALFEAITNLCGASTSYADSILCRILLLDSGFAYMGASNAEADDSEGRQLPAEAAGESSGSYDVFSNTYMWMTHLPDFLEVASETRADIYSSTDSPTVFCRLRGPCDWLALDPRRMNDTLDNFGFHTRAPTRDYRPARSLTFAATSERHRLLEAALKARCSVSESGDGDEEQSSSAGGSQHATVRKDRLLRNLNGLANASEEDVLRGTTAVSSAYDVVYVIPYLAGRLMRAFFVLLWRWQRQLEEEQALQQQVHSHLGEEESSVTRAARIAMERKRPVCVAEQARRACGVAGAWLRSLEANTTNHDATESAKEEEASQASGGAVCESSPICEGQSSEAVASEGPATKRRREDVWEMNEFRPQEIQLAVTRVSTFLKASRRVGRLWRPFDSGASGTEEGHSTDVELARSLDAWGSCIDDGDQWLSSFASGGGLQLLVMALGCPDKSTREAAAHGLAIYTHLLQLSADRSLLSYFADVHEFNMQSRKRSGNSAAHTPKRRDLQQRHKSATFAFREVKQLLTLLRSLMSSIQVLQQQGDAEGGSIPPRETDAIQATSPLVCSFAASVVPFLFVPDHPLYPILNYALLKHSALSLLVHEPCMPLTLAALRQPLLGSDGIFSRLILSPLAASCAHQRAFLLTVLKRAMAVSQCLDDGTISLSARLKAHNTTQAVVPPPAVLSLSALPVLALPTQKLALGWSAVEALLIATAAPPCLSACCWWYPHAAFRAMAMQDVSSFLTSESEEGTWSNGAHLPLATVNAQHLLQRFGLLEWLEAQIEATMEWFMTEAGPQSMKSTSTTAHYSEFMGQAVPPPPHRSKVFRDYGFPQCEEECISPVKPPRSASAEPYDRLDTTKWLPVLKNCTRLMWSVLAAATLAPPLLDVTVTDACQWDKVACFTSQQAFERETHVTCRSITPTGTATRDEMPFIDLPGPWGLLSTTASWPPKDDKAEIRLLNAAIIRARHQLFGLRQRAGRNPSEDAGSCRGGVTGCTRASSAYEPQSQAARQLQLNLLQGIQRLARTWFAFVAAAGVIVREYDGISIADGACKSNPSLVADVHHASVACLSALWAVASCSQSIGLFFHPSGSGDSADSFEQLQRLQASACCSDVVRLCGWAATLQGATRRRDSSCAGYQEYMNVSASYLVRNLVLDALCHGPSRSKDPGRHWSGHDAASRRRSVLLALLQIKEFCGADDGLQDVISVAAGL</sequence>
<feature type="compositionally biased region" description="Low complexity" evidence="1">
    <location>
        <begin position="983"/>
        <end position="992"/>
    </location>
</feature>
<organism evidence="3 4">
    <name type="scientific">Cyclospora cayetanensis</name>
    <dbReference type="NCBI Taxonomy" id="88456"/>
    <lineage>
        <taxon>Eukaryota</taxon>
        <taxon>Sar</taxon>
        <taxon>Alveolata</taxon>
        <taxon>Apicomplexa</taxon>
        <taxon>Conoidasida</taxon>
        <taxon>Coccidia</taxon>
        <taxon>Eucoccidiorida</taxon>
        <taxon>Eimeriorina</taxon>
        <taxon>Eimeriidae</taxon>
        <taxon>Cyclospora</taxon>
    </lineage>
</organism>
<dbReference type="Pfam" id="PF16201">
    <property type="entry name" value="NopRA1"/>
    <property type="match status" value="1"/>
</dbReference>
<feature type="compositionally biased region" description="Basic and acidic residues" evidence="1">
    <location>
        <begin position="1016"/>
        <end position="1032"/>
    </location>
</feature>
<feature type="region of interest" description="Disordered" evidence="1">
    <location>
        <begin position="2708"/>
        <end position="2729"/>
    </location>
</feature>
<dbReference type="GeneID" id="34622838"/>
<accession>A0A6P6RYB0</accession>
<evidence type="ECO:0000313" key="3">
    <source>
        <dbReference type="Proteomes" id="UP000515125"/>
    </source>
</evidence>
<dbReference type="InterPro" id="IPR032436">
    <property type="entry name" value="URB1_C"/>
</dbReference>
<dbReference type="OrthoDB" id="333057at2759"/>
<proteinExistence type="predicted"/>
<keyword evidence="3" id="KW-1185">Reference proteome</keyword>
<protein>
    <submittedName>
        <fullName evidence="4">Uncharacterized protein LOC34622838</fullName>
    </submittedName>
</protein>
<dbReference type="PANTHER" id="PTHR34491">
    <property type="entry name" value="A-TYPE INCLUSION PROTEIN, PUTATIVE-RELATED"/>
    <property type="match status" value="1"/>
</dbReference>
<feature type="region of interest" description="Disordered" evidence="1">
    <location>
        <begin position="2849"/>
        <end position="2894"/>
    </location>
</feature>
<dbReference type="PANTHER" id="PTHR34491:SF156">
    <property type="entry name" value="KINESIN MOTOR DOMAIN-CONTAINING PROTEIN"/>
    <property type="match status" value="1"/>
</dbReference>
<feature type="region of interest" description="Disordered" evidence="1">
    <location>
        <begin position="2100"/>
        <end position="2123"/>
    </location>
</feature>
<feature type="region of interest" description="Disordered" evidence="1">
    <location>
        <begin position="308"/>
        <end position="331"/>
    </location>
</feature>
<evidence type="ECO:0000256" key="1">
    <source>
        <dbReference type="SAM" id="MobiDB-lite"/>
    </source>
</evidence>
<feature type="region of interest" description="Disordered" evidence="1">
    <location>
        <begin position="971"/>
        <end position="994"/>
    </location>
</feature>
<name>A0A6P6RYB0_9EIME</name>
<evidence type="ECO:0000259" key="2">
    <source>
        <dbReference type="Pfam" id="PF16201"/>
    </source>
</evidence>
<feature type="domain" description="URB1 C-terminal" evidence="2">
    <location>
        <begin position="2977"/>
        <end position="3136"/>
    </location>
</feature>
<feature type="compositionally biased region" description="Basic and acidic residues" evidence="1">
    <location>
        <begin position="2851"/>
        <end position="2860"/>
    </location>
</feature>
<gene>
    <name evidence="4" type="primary">LOC34622838</name>
</gene>
<evidence type="ECO:0000313" key="4">
    <source>
        <dbReference type="RefSeq" id="XP_026192868.1"/>
    </source>
</evidence>